<accession>A0A7R8ZMI3</accession>
<reference evidence="1" key="1">
    <citation type="submission" date="2020-11" db="EMBL/GenBank/DDBJ databases">
        <authorList>
            <person name="Tran Van P."/>
        </authorList>
    </citation>
    <scope>NUCLEOTIDE SEQUENCE</scope>
</reference>
<evidence type="ECO:0000313" key="1">
    <source>
        <dbReference type="EMBL" id="CAD7227046.1"/>
    </source>
</evidence>
<protein>
    <submittedName>
        <fullName evidence="1">Uncharacterized protein</fullName>
    </submittedName>
</protein>
<organism evidence="1">
    <name type="scientific">Cyprideis torosa</name>
    <dbReference type="NCBI Taxonomy" id="163714"/>
    <lineage>
        <taxon>Eukaryota</taxon>
        <taxon>Metazoa</taxon>
        <taxon>Ecdysozoa</taxon>
        <taxon>Arthropoda</taxon>
        <taxon>Crustacea</taxon>
        <taxon>Oligostraca</taxon>
        <taxon>Ostracoda</taxon>
        <taxon>Podocopa</taxon>
        <taxon>Podocopida</taxon>
        <taxon>Cytherocopina</taxon>
        <taxon>Cytheroidea</taxon>
        <taxon>Cytherideidae</taxon>
        <taxon>Cyprideis</taxon>
    </lineage>
</organism>
<name>A0A7R8ZMI3_9CRUS</name>
<dbReference type="AlphaFoldDB" id="A0A7R8ZMI3"/>
<sequence>MPAVSVHTPLGSAGPQEHVLLTPTKLLTDKPTKARTNMLRSRAAINSNRTALVVEPPLGLKVYQGLLGVTTRRTNTEVYVHPGAVKKEAFRLLEDILTIMDQPSRYELDFKLSEQKQAANVDPAPTIFNWLAKFLRPSSAKPKNHYVIPYGGTEGTPVTVVSHISHQDICGTDIGPGYL</sequence>
<dbReference type="EMBL" id="OB661011">
    <property type="protein sequence ID" value="CAD7227046.1"/>
    <property type="molecule type" value="Genomic_DNA"/>
</dbReference>
<proteinExistence type="predicted"/>
<gene>
    <name evidence="1" type="ORF">CTOB1V02_LOCUS4957</name>
</gene>